<evidence type="ECO:0000256" key="1">
    <source>
        <dbReference type="SAM" id="MobiDB-lite"/>
    </source>
</evidence>
<proteinExistence type="predicted"/>
<dbReference type="AlphaFoldDB" id="A0A183GW26"/>
<keyword evidence="3" id="KW-1185">Reference proteome</keyword>
<evidence type="ECO:0000313" key="4">
    <source>
        <dbReference type="WBParaSite" id="HPBE_0002689601-mRNA-1"/>
    </source>
</evidence>
<sequence length="156" mass="17221">MAADVDAVEIWKLEIEAPAASNYRIDVNCERITWTCCDNQYTSRREFLSHRMSNHFDKVSEGVDGSQYQSCQSAPHPDASMGNGSMDSGADVCMSNAEDTSIYLNQMESTSDNIMQVVVPDQIIGDGRDYYVVIDDSHMNGQGVNGVSFSRSNTTL</sequence>
<evidence type="ECO:0000313" key="3">
    <source>
        <dbReference type="Proteomes" id="UP000050761"/>
    </source>
</evidence>
<gene>
    <name evidence="2" type="ORF">HPBE_LOCUS26895</name>
</gene>
<accession>A0A183GW26</accession>
<evidence type="ECO:0000313" key="2">
    <source>
        <dbReference type="EMBL" id="VDP59884.1"/>
    </source>
</evidence>
<reference evidence="2 3" key="1">
    <citation type="submission" date="2018-11" db="EMBL/GenBank/DDBJ databases">
        <authorList>
            <consortium name="Pathogen Informatics"/>
        </authorList>
    </citation>
    <scope>NUCLEOTIDE SEQUENCE [LARGE SCALE GENOMIC DNA]</scope>
</reference>
<dbReference type="OrthoDB" id="1405595at2759"/>
<dbReference type="Proteomes" id="UP000050761">
    <property type="component" value="Unassembled WGS sequence"/>
</dbReference>
<dbReference type="WBParaSite" id="HPBE_0002689601-mRNA-1">
    <property type="protein sequence ID" value="HPBE_0002689601-mRNA-1"/>
    <property type="gene ID" value="HPBE_0002689601"/>
</dbReference>
<feature type="region of interest" description="Disordered" evidence="1">
    <location>
        <begin position="66"/>
        <end position="87"/>
    </location>
</feature>
<reference evidence="4" key="2">
    <citation type="submission" date="2019-09" db="UniProtKB">
        <authorList>
            <consortium name="WormBaseParasite"/>
        </authorList>
    </citation>
    <scope>IDENTIFICATION</scope>
</reference>
<protein>
    <submittedName>
        <fullName evidence="4">C2H2-type domain-containing protein</fullName>
    </submittedName>
</protein>
<name>A0A183GW26_HELPZ</name>
<dbReference type="EMBL" id="UZAH01041204">
    <property type="protein sequence ID" value="VDP59884.1"/>
    <property type="molecule type" value="Genomic_DNA"/>
</dbReference>
<organism evidence="3 4">
    <name type="scientific">Heligmosomoides polygyrus</name>
    <name type="common">Parasitic roundworm</name>
    <dbReference type="NCBI Taxonomy" id="6339"/>
    <lineage>
        <taxon>Eukaryota</taxon>
        <taxon>Metazoa</taxon>
        <taxon>Ecdysozoa</taxon>
        <taxon>Nematoda</taxon>
        <taxon>Chromadorea</taxon>
        <taxon>Rhabditida</taxon>
        <taxon>Rhabditina</taxon>
        <taxon>Rhabditomorpha</taxon>
        <taxon>Strongyloidea</taxon>
        <taxon>Heligmosomidae</taxon>
        <taxon>Heligmosomoides</taxon>
    </lineage>
</organism>
<accession>A0A3P8FNY9</accession>